<comment type="caution">
    <text evidence="1">The sequence shown here is derived from an EMBL/GenBank/DDBJ whole genome shotgun (WGS) entry which is preliminary data.</text>
</comment>
<dbReference type="InterPro" id="IPR056908">
    <property type="entry name" value="Gp80-like"/>
</dbReference>
<dbReference type="Pfam" id="PF23140">
    <property type="entry name" value="Gp80"/>
    <property type="match status" value="1"/>
</dbReference>
<dbReference type="RefSeq" id="WP_378280343.1">
    <property type="nucleotide sequence ID" value="NZ_JBHSON010000004.1"/>
</dbReference>
<proteinExistence type="predicted"/>
<protein>
    <submittedName>
        <fullName evidence="1">Uncharacterized protein</fullName>
    </submittedName>
</protein>
<evidence type="ECO:0000313" key="1">
    <source>
        <dbReference type="EMBL" id="MFC5744835.1"/>
    </source>
</evidence>
<dbReference type="Proteomes" id="UP001596074">
    <property type="component" value="Unassembled WGS sequence"/>
</dbReference>
<keyword evidence="2" id="KW-1185">Reference proteome</keyword>
<organism evidence="1 2">
    <name type="scientific">Actinomadura rugatobispora</name>
    <dbReference type="NCBI Taxonomy" id="1994"/>
    <lineage>
        <taxon>Bacteria</taxon>
        <taxon>Bacillati</taxon>
        <taxon>Actinomycetota</taxon>
        <taxon>Actinomycetes</taxon>
        <taxon>Streptosporangiales</taxon>
        <taxon>Thermomonosporaceae</taxon>
        <taxon>Actinomadura</taxon>
    </lineage>
</organism>
<name>A0ABW0ZNI2_9ACTN</name>
<sequence length="118" mass="11911">MGLSPAGKNVMLDAWGAVAVWLSLHDGDPGTTGANELAGGSPAYARQLGAWDPATGGVITLAGSETFDVPASSDVTHFGAWSVVSGGTFYGGGVVSLPESFNGQGIYILDDTTSFTQT</sequence>
<reference evidence="2" key="1">
    <citation type="journal article" date="2019" name="Int. J. Syst. Evol. Microbiol.">
        <title>The Global Catalogue of Microorganisms (GCM) 10K type strain sequencing project: providing services to taxonomists for standard genome sequencing and annotation.</title>
        <authorList>
            <consortium name="The Broad Institute Genomics Platform"/>
            <consortium name="The Broad Institute Genome Sequencing Center for Infectious Disease"/>
            <person name="Wu L."/>
            <person name="Ma J."/>
        </authorList>
    </citation>
    <scope>NUCLEOTIDE SEQUENCE [LARGE SCALE GENOMIC DNA]</scope>
    <source>
        <strain evidence="2">KCTC 42087</strain>
    </source>
</reference>
<dbReference type="EMBL" id="JBHSON010000004">
    <property type="protein sequence ID" value="MFC5744835.1"/>
    <property type="molecule type" value="Genomic_DNA"/>
</dbReference>
<accession>A0ABW0ZNI2</accession>
<evidence type="ECO:0000313" key="2">
    <source>
        <dbReference type="Proteomes" id="UP001596074"/>
    </source>
</evidence>
<gene>
    <name evidence="1" type="ORF">ACFPZN_04320</name>
</gene>